<organism evidence="1">
    <name type="scientific">viral metagenome</name>
    <dbReference type="NCBI Taxonomy" id="1070528"/>
    <lineage>
        <taxon>unclassified sequences</taxon>
        <taxon>metagenomes</taxon>
        <taxon>organismal metagenomes</taxon>
    </lineage>
</organism>
<dbReference type="SUPFAM" id="SSF53756">
    <property type="entry name" value="UDP-Glycosyltransferase/glycogen phosphorylase"/>
    <property type="match status" value="1"/>
</dbReference>
<dbReference type="AlphaFoldDB" id="A0A6H1ZD44"/>
<evidence type="ECO:0000313" key="1">
    <source>
        <dbReference type="EMBL" id="QJA45474.1"/>
    </source>
</evidence>
<accession>A0A6H1ZD44</accession>
<name>A0A6H1ZD44_9ZZZZ</name>
<dbReference type="Gene3D" id="3.40.50.2000">
    <property type="entry name" value="Glycogen Phosphorylase B"/>
    <property type="match status" value="1"/>
</dbReference>
<protein>
    <submittedName>
        <fullName evidence="1">Putative glycosyltransferase</fullName>
    </submittedName>
</protein>
<dbReference type="EMBL" id="MT144607">
    <property type="protein sequence ID" value="QJH94868.1"/>
    <property type="molecule type" value="Genomic_DNA"/>
</dbReference>
<dbReference type="GO" id="GO:0016740">
    <property type="term" value="F:transferase activity"/>
    <property type="evidence" value="ECO:0007669"/>
    <property type="project" value="UniProtKB-KW"/>
</dbReference>
<dbReference type="EMBL" id="MT143991">
    <property type="protein sequence ID" value="QJA45474.1"/>
    <property type="molecule type" value="Genomic_DNA"/>
</dbReference>
<gene>
    <name evidence="1" type="ORF">TM448A00243_0023</name>
    <name evidence="2" type="ORF">TM448B00304_0047</name>
</gene>
<reference evidence="1" key="1">
    <citation type="submission" date="2020-03" db="EMBL/GenBank/DDBJ databases">
        <title>The deep terrestrial virosphere.</title>
        <authorList>
            <person name="Holmfeldt K."/>
            <person name="Nilsson E."/>
            <person name="Simone D."/>
            <person name="Lopez-Fernandez M."/>
            <person name="Wu X."/>
            <person name="de Brujin I."/>
            <person name="Lundin D."/>
            <person name="Andersson A."/>
            <person name="Bertilsson S."/>
            <person name="Dopson M."/>
        </authorList>
    </citation>
    <scope>NUCLEOTIDE SEQUENCE</scope>
    <source>
        <strain evidence="1">TM448A00243</strain>
        <strain evidence="2">TM448B00304</strain>
    </source>
</reference>
<evidence type="ECO:0000313" key="2">
    <source>
        <dbReference type="EMBL" id="QJH94868.1"/>
    </source>
</evidence>
<proteinExistence type="predicted"/>
<keyword evidence="1" id="KW-0808">Transferase</keyword>
<sequence>MKLLYVSCHSILEYDELKLFHEMGIDVFSHGGYCNPTDPSMDPKRPMLNIPYYPELCLLAKGSSKEAIAPELFEWADIIMYMGMSHWVRANWNAMQGKRVIWRSIGQSAPAIEQELAELQSMGMEIVRYSPAEREIPGYAGDGVTTIRFYKDPEEFGGWHGTMPQIISVGQMVKHRDHYCGLTWYERATEGLCRALYGPHNSDIDTMPTALLSYGALKDVLRKNRAFFYTGTFPAPYTLGFVEAWVMGIPVVAIGPGLRNHHFSHHQSYEIPDLIEDGVTGYWSDDIDKLHSVISGLLNNHALAQQIGAAGRAVAIPLFGKETVMAQWKRIL</sequence>